<keyword evidence="2" id="KW-0719">Serine esterase</keyword>
<dbReference type="AlphaFoldDB" id="A0AAG5DH70"/>
<evidence type="ECO:0000259" key="7">
    <source>
        <dbReference type="Pfam" id="PF00135"/>
    </source>
</evidence>
<dbReference type="PANTHER" id="PTHR11559">
    <property type="entry name" value="CARBOXYLESTERASE"/>
    <property type="match status" value="1"/>
</dbReference>
<feature type="domain" description="Carboxylesterase type B" evidence="7">
    <location>
        <begin position="45"/>
        <end position="351"/>
    </location>
</feature>
<dbReference type="PROSITE" id="PS00941">
    <property type="entry name" value="CARBOXYLESTERASE_B_2"/>
    <property type="match status" value="1"/>
</dbReference>
<evidence type="ECO:0000256" key="1">
    <source>
        <dbReference type="ARBA" id="ARBA00005964"/>
    </source>
</evidence>
<dbReference type="GO" id="GO:0052689">
    <property type="term" value="F:carboxylic ester hydrolase activity"/>
    <property type="evidence" value="ECO:0007669"/>
    <property type="project" value="UniProtKB-KW"/>
</dbReference>
<dbReference type="Proteomes" id="UP000075880">
    <property type="component" value="Unassembled WGS sequence"/>
</dbReference>
<dbReference type="InterPro" id="IPR002018">
    <property type="entry name" value="CarbesteraseB"/>
</dbReference>
<evidence type="ECO:0000256" key="4">
    <source>
        <dbReference type="ARBA" id="ARBA00023157"/>
    </source>
</evidence>
<accession>A0AAG5DH70</accession>
<keyword evidence="3 6" id="KW-0378">Hydrolase</keyword>
<name>A0AAG5DH70_ANOAO</name>
<evidence type="ECO:0000256" key="5">
    <source>
        <dbReference type="ARBA" id="ARBA00023180"/>
    </source>
</evidence>
<evidence type="ECO:0000256" key="6">
    <source>
        <dbReference type="RuleBase" id="RU361235"/>
    </source>
</evidence>
<dbReference type="Gene3D" id="3.40.50.1820">
    <property type="entry name" value="alpha/beta hydrolase"/>
    <property type="match status" value="1"/>
</dbReference>
<dbReference type="InterPro" id="IPR029058">
    <property type="entry name" value="AB_hydrolase_fold"/>
</dbReference>
<dbReference type="InterPro" id="IPR050309">
    <property type="entry name" value="Type-B_Carboxylest/Lipase"/>
</dbReference>
<keyword evidence="5" id="KW-0325">Glycoprotein</keyword>
<protein>
    <recommendedName>
        <fullName evidence="6">Carboxylic ester hydrolase</fullName>
        <ecNumber evidence="6">3.1.1.-</ecNumber>
    </recommendedName>
</protein>
<evidence type="ECO:0000313" key="9">
    <source>
        <dbReference type="Proteomes" id="UP000075880"/>
    </source>
</evidence>
<dbReference type="EC" id="3.1.1.-" evidence="6"/>
<dbReference type="InterPro" id="IPR019819">
    <property type="entry name" value="Carboxylesterase_B_CS"/>
</dbReference>
<sequence length="357" mass="39045">SRAPVVQFNSSALFTMAIGALIVPLLILLSSGPVWSGELTDENLPRVCIEDGCMRGSWMRSVGGERFEAFFGIPFAKPPIGELRFANPVPNDRWVDELDATGRIPKPPCIQVNLFIPRTGVEGKEDCLYLNVFLPKAARKNRANYNTTASPKFPTVVYIHGIGFVGGYSSPLLYGPEKLMDEPVILVTFDYRMSAFGFLSTGDEAASGNFGLKDQRLALRWVHRNIRAFGGDPRLVTIMGYSAGGASLQMMHLGNEGLFQRAISLSGSALAPWNTPPSDPDQLARQQATLVGIKNAKTISTRKLIKALRAIDADQLNGSRYPVVLYSPTVEKPTVKDAFLTATPQELWSQGAYLHGR</sequence>
<reference evidence="8" key="1">
    <citation type="submission" date="2024-04" db="UniProtKB">
        <authorList>
            <consortium name="EnsemblMetazoa"/>
        </authorList>
    </citation>
    <scope>IDENTIFICATION</scope>
    <source>
        <strain evidence="8">EBRO</strain>
    </source>
</reference>
<dbReference type="PROSITE" id="PS00122">
    <property type="entry name" value="CARBOXYLESTERASE_B_1"/>
    <property type="match status" value="1"/>
</dbReference>
<organism evidence="8 9">
    <name type="scientific">Anopheles atroparvus</name>
    <name type="common">European mosquito</name>
    <dbReference type="NCBI Taxonomy" id="41427"/>
    <lineage>
        <taxon>Eukaryota</taxon>
        <taxon>Metazoa</taxon>
        <taxon>Ecdysozoa</taxon>
        <taxon>Arthropoda</taxon>
        <taxon>Hexapoda</taxon>
        <taxon>Insecta</taxon>
        <taxon>Pterygota</taxon>
        <taxon>Neoptera</taxon>
        <taxon>Endopterygota</taxon>
        <taxon>Diptera</taxon>
        <taxon>Nematocera</taxon>
        <taxon>Culicoidea</taxon>
        <taxon>Culicidae</taxon>
        <taxon>Anophelinae</taxon>
        <taxon>Anopheles</taxon>
    </lineage>
</organism>
<proteinExistence type="inferred from homology"/>
<evidence type="ECO:0000256" key="3">
    <source>
        <dbReference type="ARBA" id="ARBA00022801"/>
    </source>
</evidence>
<dbReference type="SUPFAM" id="SSF53474">
    <property type="entry name" value="alpha/beta-Hydrolases"/>
    <property type="match status" value="1"/>
</dbReference>
<dbReference type="InterPro" id="IPR019826">
    <property type="entry name" value="Carboxylesterase_B_AS"/>
</dbReference>
<dbReference type="Pfam" id="PF00135">
    <property type="entry name" value="COesterase"/>
    <property type="match status" value="1"/>
</dbReference>
<keyword evidence="9" id="KW-1185">Reference proteome</keyword>
<comment type="similarity">
    <text evidence="1 6">Belongs to the type-B carboxylesterase/lipase family.</text>
</comment>
<keyword evidence="4" id="KW-1015">Disulfide bond</keyword>
<evidence type="ECO:0000313" key="8">
    <source>
        <dbReference type="EnsemblMetazoa" id="ENSAATROPP010215"/>
    </source>
</evidence>
<evidence type="ECO:0000256" key="2">
    <source>
        <dbReference type="ARBA" id="ARBA00022487"/>
    </source>
</evidence>
<dbReference type="EnsemblMetazoa" id="ENSAATROPT011303">
    <property type="protein sequence ID" value="ENSAATROPP010215"/>
    <property type="gene ID" value="ENSAATROPG009204"/>
</dbReference>